<feature type="region of interest" description="Disordered" evidence="1">
    <location>
        <begin position="34"/>
        <end position="54"/>
    </location>
</feature>
<evidence type="ECO:0000256" key="1">
    <source>
        <dbReference type="SAM" id="MobiDB-lite"/>
    </source>
</evidence>
<accession>A0A1J5RJX2</accession>
<sequence>MVARRHHPPAPIVRRTPPSVVLAVLLLLAAGSSAGAAPSPSRGTAALAAASGTPPSPDVIAPVLTGIDVIRSFERPEHDWSAGHRGVDLAADVGAPVVSAVDGVVMFAGTVVDRGVVTVQDPRGMRSTVEPVSPVVRTGETVRKGQTIATAVAGHCAERPCVHWGIRVGSGYVDPLDRLRPPLRIVLLPAPANPRGP</sequence>
<dbReference type="Pfam" id="PF01551">
    <property type="entry name" value="Peptidase_M23"/>
    <property type="match status" value="1"/>
</dbReference>
<organism evidence="3">
    <name type="scientific">mine drainage metagenome</name>
    <dbReference type="NCBI Taxonomy" id="410659"/>
    <lineage>
        <taxon>unclassified sequences</taxon>
        <taxon>metagenomes</taxon>
        <taxon>ecological metagenomes</taxon>
    </lineage>
</organism>
<dbReference type="InterPro" id="IPR011055">
    <property type="entry name" value="Dup_hybrid_motif"/>
</dbReference>
<dbReference type="SUPFAM" id="SSF51261">
    <property type="entry name" value="Duplicated hybrid motif"/>
    <property type="match status" value="1"/>
</dbReference>
<dbReference type="EMBL" id="MLJW01000372">
    <property type="protein sequence ID" value="OIQ88437.1"/>
    <property type="molecule type" value="Genomic_DNA"/>
</dbReference>
<name>A0A1J5RJX2_9ZZZZ</name>
<evidence type="ECO:0000259" key="2">
    <source>
        <dbReference type="Pfam" id="PF01551"/>
    </source>
</evidence>
<gene>
    <name evidence="3" type="ORF">GALL_296670</name>
</gene>
<dbReference type="PANTHER" id="PTHR21666:SF270">
    <property type="entry name" value="MUREIN HYDROLASE ACTIVATOR ENVC"/>
    <property type="match status" value="1"/>
</dbReference>
<proteinExistence type="predicted"/>
<evidence type="ECO:0000313" key="3">
    <source>
        <dbReference type="EMBL" id="OIQ88437.1"/>
    </source>
</evidence>
<feature type="domain" description="M23ase beta-sheet core" evidence="2">
    <location>
        <begin position="83"/>
        <end position="175"/>
    </location>
</feature>
<reference evidence="3" key="1">
    <citation type="submission" date="2016-10" db="EMBL/GenBank/DDBJ databases">
        <title>Sequence of Gallionella enrichment culture.</title>
        <authorList>
            <person name="Poehlein A."/>
            <person name="Muehling M."/>
            <person name="Daniel R."/>
        </authorList>
    </citation>
    <scope>NUCLEOTIDE SEQUENCE</scope>
</reference>
<dbReference type="PANTHER" id="PTHR21666">
    <property type="entry name" value="PEPTIDASE-RELATED"/>
    <property type="match status" value="1"/>
</dbReference>
<dbReference type="AlphaFoldDB" id="A0A1J5RJX2"/>
<dbReference type="CDD" id="cd12797">
    <property type="entry name" value="M23_peptidase"/>
    <property type="match status" value="1"/>
</dbReference>
<dbReference type="InterPro" id="IPR050570">
    <property type="entry name" value="Cell_wall_metabolism_enzyme"/>
</dbReference>
<dbReference type="InterPro" id="IPR016047">
    <property type="entry name" value="M23ase_b-sheet_dom"/>
</dbReference>
<protein>
    <submittedName>
        <fullName evidence="3">Peptidase family M23</fullName>
    </submittedName>
</protein>
<dbReference type="Gene3D" id="2.70.70.10">
    <property type="entry name" value="Glucose Permease (Domain IIA)"/>
    <property type="match status" value="1"/>
</dbReference>
<dbReference type="GO" id="GO:0004222">
    <property type="term" value="F:metalloendopeptidase activity"/>
    <property type="evidence" value="ECO:0007669"/>
    <property type="project" value="TreeGrafter"/>
</dbReference>
<comment type="caution">
    <text evidence="3">The sequence shown here is derived from an EMBL/GenBank/DDBJ whole genome shotgun (WGS) entry which is preliminary data.</text>
</comment>